<dbReference type="Pfam" id="PF14054">
    <property type="entry name" value="DUF4249"/>
    <property type="match status" value="1"/>
</dbReference>
<dbReference type="STRING" id="388413.ALPR1_13914"/>
<name>A3I2X3_9BACT</name>
<dbReference type="EMBL" id="AAXU02000001">
    <property type="protein sequence ID" value="EAZ79172.1"/>
    <property type="molecule type" value="Genomic_DNA"/>
</dbReference>
<gene>
    <name evidence="1" type="ORF">ALPR1_13914</name>
</gene>
<dbReference type="AlphaFoldDB" id="A3I2X3"/>
<dbReference type="HOGENOM" id="CLU_079066_0_0_10"/>
<organism evidence="1 2">
    <name type="scientific">Algoriphagus machipongonensis</name>
    <dbReference type="NCBI Taxonomy" id="388413"/>
    <lineage>
        <taxon>Bacteria</taxon>
        <taxon>Pseudomonadati</taxon>
        <taxon>Bacteroidota</taxon>
        <taxon>Cytophagia</taxon>
        <taxon>Cytophagales</taxon>
        <taxon>Cyclobacteriaceae</taxon>
        <taxon>Algoriphagus</taxon>
    </lineage>
</organism>
<keyword evidence="2" id="KW-1185">Reference proteome</keyword>
<dbReference type="Proteomes" id="UP000003919">
    <property type="component" value="Unassembled WGS sequence"/>
</dbReference>
<accession>A3I2X3</accession>
<evidence type="ECO:0008006" key="3">
    <source>
        <dbReference type="Google" id="ProtNLM"/>
    </source>
</evidence>
<dbReference type="RefSeq" id="WP_008201383.1">
    <property type="nucleotide sequence ID" value="NZ_CM001023.1"/>
</dbReference>
<comment type="caution">
    <text evidence="1">The sequence shown here is derived from an EMBL/GenBank/DDBJ whole genome shotgun (WGS) entry which is preliminary data.</text>
</comment>
<dbReference type="OrthoDB" id="637707at2"/>
<protein>
    <recommendedName>
        <fullName evidence="3">Lipoprotein</fullName>
    </recommendedName>
</protein>
<evidence type="ECO:0000313" key="1">
    <source>
        <dbReference type="EMBL" id="EAZ79172.1"/>
    </source>
</evidence>
<sequence length="279" mass="32352">MKRNLLIIFSAIILFSCQEEVVLPLATLDEEVPVIEAIWTDSRNYNGIKLTLAENYFDTTDVKVITDAEVKIRVTGTQKIIPFYFNKNSDDYQPINEFEVARIGENYEVLVNWNGNAYSAKGLMLEPPTVDSLTYSFQEKRIFRDEGYYIKVYGKIPYQNDNYYRIKVIVNDTLKNDRSDYLLFDDTFGLTFFEEGLELNYAFEEDDQVRLELFRMNEDAYNYFSQLVGLLYNDGGLFSPPPQNPDSNFKVDVGEGDVLGYFLVSPVLSEKVKIEEKEE</sequence>
<dbReference type="InterPro" id="IPR025345">
    <property type="entry name" value="DUF4249"/>
</dbReference>
<dbReference type="PROSITE" id="PS51257">
    <property type="entry name" value="PROKAR_LIPOPROTEIN"/>
    <property type="match status" value="1"/>
</dbReference>
<proteinExistence type="predicted"/>
<dbReference type="eggNOG" id="ENOG5032VGS">
    <property type="taxonomic scope" value="Bacteria"/>
</dbReference>
<evidence type="ECO:0000313" key="2">
    <source>
        <dbReference type="Proteomes" id="UP000003919"/>
    </source>
</evidence>
<reference evidence="1 2" key="1">
    <citation type="journal article" date="2011" name="J. Bacteriol.">
        <title>Complete genome sequence of Algoriphagus sp. PR1, bacterial prey of a colony-forming choanoflagellate.</title>
        <authorList>
            <person name="Alegado R.A."/>
            <person name="Ferriera S."/>
            <person name="Nusbaum C."/>
            <person name="Young S.K."/>
            <person name="Zeng Q."/>
            <person name="Imamovic A."/>
            <person name="Fairclough S.R."/>
            <person name="King N."/>
        </authorList>
    </citation>
    <scope>NUCLEOTIDE SEQUENCE [LARGE SCALE GENOMIC DNA]</scope>
    <source>
        <strain evidence="1 2">PR1</strain>
    </source>
</reference>